<evidence type="ECO:0000256" key="10">
    <source>
        <dbReference type="ARBA" id="ARBA00023237"/>
    </source>
</evidence>
<dbReference type="PANTHER" id="PTHR32552:SF81">
    <property type="entry name" value="TONB-DEPENDENT OUTER MEMBRANE RECEPTOR"/>
    <property type="match status" value="1"/>
</dbReference>
<proteinExistence type="inferred from homology"/>
<feature type="signal peptide" evidence="13">
    <location>
        <begin position="1"/>
        <end position="29"/>
    </location>
</feature>
<reference evidence="17" key="2">
    <citation type="submission" date="2013-04" db="EMBL/GenBank/DDBJ databases">
        <title>Bisphenol A degrading Sphingobium sp. strain BiD32.</title>
        <authorList>
            <person name="Nielsen J.L."/>
            <person name="Zhou N.A."/>
            <person name="Kjeldal H."/>
        </authorList>
    </citation>
    <scope>NUCLEOTIDE SEQUENCE [LARGE SCALE GENOMIC DNA]</scope>
    <source>
        <strain evidence="17">BiD32</strain>
    </source>
</reference>
<keyword evidence="6" id="KW-0408">Iron</keyword>
<keyword evidence="5 11" id="KW-0812">Transmembrane</keyword>
<dbReference type="Proteomes" id="UP000013201">
    <property type="component" value="Unassembled WGS sequence"/>
</dbReference>
<evidence type="ECO:0000256" key="11">
    <source>
        <dbReference type="PROSITE-ProRule" id="PRU01360"/>
    </source>
</evidence>
<dbReference type="GO" id="GO:0009279">
    <property type="term" value="C:cell outer membrane"/>
    <property type="evidence" value="ECO:0007669"/>
    <property type="project" value="UniProtKB-SubCell"/>
</dbReference>
<dbReference type="InterPro" id="IPR039426">
    <property type="entry name" value="TonB-dep_rcpt-like"/>
</dbReference>
<evidence type="ECO:0000256" key="7">
    <source>
        <dbReference type="ARBA" id="ARBA00023065"/>
    </source>
</evidence>
<dbReference type="Pfam" id="PF00593">
    <property type="entry name" value="TonB_dep_Rec_b-barrel"/>
    <property type="match status" value="1"/>
</dbReference>
<keyword evidence="13" id="KW-0732">Signal</keyword>
<dbReference type="InterPro" id="IPR012910">
    <property type="entry name" value="Plug_dom"/>
</dbReference>
<dbReference type="OrthoDB" id="7463630at2"/>
<comment type="subcellular location">
    <subcellularLocation>
        <location evidence="1 11">Cell outer membrane</location>
        <topology evidence="1 11">Multi-pass membrane protein</topology>
    </subcellularLocation>
</comment>
<dbReference type="AlphaFoldDB" id="N1MSM6"/>
<evidence type="ECO:0000256" key="3">
    <source>
        <dbReference type="ARBA" id="ARBA00022452"/>
    </source>
</evidence>
<sequence length="746" mass="80039">MNDTSFARRILASSASLALAFGIQSGAMAQTAENSAEVNKGDSVGGDIIVTAQRRSERLNDVPMSITAINAEGLARSGVNDTADLAKLAPGLTIGFYSTNLSPAIRGITGTGGNLQSTSAVPLYLDGVYQPSQLATFMSLPDVEQIEVLKGPQGTLYGQGSTGGAIIVQTRAPSFTPTGKFSASYGNFDAVNVRGFVSAPLSDGVAFSLSGDYLDRDGFRTNFVTGERSVSTRSRSIRGKLLVEPSDAVKITVGAYYTKHRDSSSVAYSAYDNNSIGYLYAPTAPKNLDPDKFGVDPRSYVASESYGANLKMELSSGIGDLVAQGAYLHTKSVAFTDQDASPINYYNYVAIDWSSRHYTGTIDFASDKFGAFSFNTGVFYLDTLNLGNGGASYFFNPNGTVVPSPGMPVFVGASFTRQEKQVAAVYFEGQLDLTDRLHLTAGGRYNYEKIHAYRRTYLSLPAPTPLSLPEYAHSPASFSQFSPRGTLRYEITPSSNVYASISRGFRGGGFSIAAAGDPPFRPETITAYEVGFKGRPIDALTVSLAAFRYDYKDMQVLLYSAEPGKPAVTFETNAASARSKGFELEANLTVTPELSISGGLAYLNARYKKFTGAQAYVPNATGTGNIKLSDQDRSGRRLLRSPEWSGNVSVNYEREAQAGKFSAFAAITFSSSYGLDNDLIVQTGSFARLDGELSFAPTALDGVRFVLWGKNLTDRQYPAASNVNDFGSGFAYNDPRTFGARVEFSF</sequence>
<protein>
    <submittedName>
        <fullName evidence="16">TonB-dependent receptor</fullName>
    </submittedName>
</protein>
<evidence type="ECO:0000256" key="2">
    <source>
        <dbReference type="ARBA" id="ARBA00022448"/>
    </source>
</evidence>
<dbReference type="InterPro" id="IPR000531">
    <property type="entry name" value="Beta-barrel_TonB"/>
</dbReference>
<dbReference type="EMBL" id="CAVK010000139">
    <property type="protein sequence ID" value="CCW18423.1"/>
    <property type="molecule type" value="Genomic_DNA"/>
</dbReference>
<comment type="caution">
    <text evidence="16">The sequence shown here is derived from an EMBL/GenBank/DDBJ whole genome shotgun (WGS) entry which is preliminary data.</text>
</comment>
<keyword evidence="7" id="KW-0406">Ion transport</keyword>
<evidence type="ECO:0000256" key="8">
    <source>
        <dbReference type="ARBA" id="ARBA00023077"/>
    </source>
</evidence>
<dbReference type="CDD" id="cd01347">
    <property type="entry name" value="ligand_gated_channel"/>
    <property type="match status" value="1"/>
</dbReference>
<accession>N1MSM6</accession>
<feature type="domain" description="TonB-dependent receptor-like beta-barrel" evidence="14">
    <location>
        <begin position="268"/>
        <end position="712"/>
    </location>
</feature>
<evidence type="ECO:0000256" key="5">
    <source>
        <dbReference type="ARBA" id="ARBA00022692"/>
    </source>
</evidence>
<dbReference type="PROSITE" id="PS52016">
    <property type="entry name" value="TONB_DEPENDENT_REC_3"/>
    <property type="match status" value="1"/>
</dbReference>
<organism evidence="16 17">
    <name type="scientific">Sphingobium indicum BiD32</name>
    <dbReference type="NCBI Taxonomy" id="1301087"/>
    <lineage>
        <taxon>Bacteria</taxon>
        <taxon>Pseudomonadati</taxon>
        <taxon>Pseudomonadota</taxon>
        <taxon>Alphaproteobacteria</taxon>
        <taxon>Sphingomonadales</taxon>
        <taxon>Sphingomonadaceae</taxon>
        <taxon>Sphingobium</taxon>
    </lineage>
</organism>
<evidence type="ECO:0000256" key="13">
    <source>
        <dbReference type="SAM" id="SignalP"/>
    </source>
</evidence>
<dbReference type="PANTHER" id="PTHR32552">
    <property type="entry name" value="FERRICHROME IRON RECEPTOR-RELATED"/>
    <property type="match status" value="1"/>
</dbReference>
<dbReference type="SUPFAM" id="SSF56935">
    <property type="entry name" value="Porins"/>
    <property type="match status" value="1"/>
</dbReference>
<dbReference type="GO" id="GO:0006826">
    <property type="term" value="P:iron ion transport"/>
    <property type="evidence" value="ECO:0007669"/>
    <property type="project" value="UniProtKB-KW"/>
</dbReference>
<dbReference type="Gene3D" id="2.40.170.20">
    <property type="entry name" value="TonB-dependent receptor, beta-barrel domain"/>
    <property type="match status" value="1"/>
</dbReference>
<evidence type="ECO:0000256" key="12">
    <source>
        <dbReference type="RuleBase" id="RU003357"/>
    </source>
</evidence>
<comment type="similarity">
    <text evidence="11 12">Belongs to the TonB-dependent receptor family.</text>
</comment>
<dbReference type="InterPro" id="IPR036942">
    <property type="entry name" value="Beta-barrel_TonB_sf"/>
</dbReference>
<keyword evidence="8 12" id="KW-0798">TonB box</keyword>
<name>N1MSM6_9SPHN</name>
<feature type="chain" id="PRO_5004109130" evidence="13">
    <location>
        <begin position="30"/>
        <end position="746"/>
    </location>
</feature>
<evidence type="ECO:0000256" key="1">
    <source>
        <dbReference type="ARBA" id="ARBA00004571"/>
    </source>
</evidence>
<evidence type="ECO:0000259" key="14">
    <source>
        <dbReference type="Pfam" id="PF00593"/>
    </source>
</evidence>
<dbReference type="Pfam" id="PF07715">
    <property type="entry name" value="Plug"/>
    <property type="match status" value="1"/>
</dbReference>
<keyword evidence="16" id="KW-0675">Receptor</keyword>
<feature type="domain" description="TonB-dependent receptor plug" evidence="15">
    <location>
        <begin position="59"/>
        <end position="165"/>
    </location>
</feature>
<evidence type="ECO:0000256" key="6">
    <source>
        <dbReference type="ARBA" id="ARBA00023004"/>
    </source>
</evidence>
<evidence type="ECO:0000313" key="17">
    <source>
        <dbReference type="Proteomes" id="UP000013201"/>
    </source>
</evidence>
<keyword evidence="2 11" id="KW-0813">Transport</keyword>
<evidence type="ECO:0000256" key="4">
    <source>
        <dbReference type="ARBA" id="ARBA00022496"/>
    </source>
</evidence>
<evidence type="ECO:0000259" key="15">
    <source>
        <dbReference type="Pfam" id="PF07715"/>
    </source>
</evidence>
<evidence type="ECO:0000313" key="16">
    <source>
        <dbReference type="EMBL" id="CCW18423.1"/>
    </source>
</evidence>
<reference evidence="16 17" key="1">
    <citation type="submission" date="2013-03" db="EMBL/GenBank/DDBJ databases">
        <authorList>
            <person name="Le V."/>
        </authorList>
    </citation>
    <scope>NUCLEOTIDE SEQUENCE [LARGE SCALE GENOMIC DNA]</scope>
    <source>
        <strain evidence="16 17">BiD32</strain>
    </source>
</reference>
<keyword evidence="3 11" id="KW-1134">Transmembrane beta strand</keyword>
<keyword evidence="17" id="KW-1185">Reference proteome</keyword>
<keyword evidence="4" id="KW-0410">Iron transport</keyword>
<dbReference type="RefSeq" id="WP_006958883.1">
    <property type="nucleotide sequence ID" value="NZ_CAVK010000139.1"/>
</dbReference>
<evidence type="ECO:0000256" key="9">
    <source>
        <dbReference type="ARBA" id="ARBA00023136"/>
    </source>
</evidence>
<gene>
    <name evidence="16" type="ORF">EBBID32_27760</name>
</gene>
<keyword evidence="9 11" id="KW-0472">Membrane</keyword>
<keyword evidence="10 11" id="KW-0998">Cell outer membrane</keyword>